<organism evidence="4 5">
    <name type="scientific">Legionella antarctica</name>
    <dbReference type="NCBI Taxonomy" id="2708020"/>
    <lineage>
        <taxon>Bacteria</taxon>
        <taxon>Pseudomonadati</taxon>
        <taxon>Pseudomonadota</taxon>
        <taxon>Gammaproteobacteria</taxon>
        <taxon>Legionellales</taxon>
        <taxon>Legionellaceae</taxon>
        <taxon>Legionella</taxon>
    </lineage>
</organism>
<dbReference type="InterPro" id="IPR015424">
    <property type="entry name" value="PyrdxlP-dep_Trfase"/>
</dbReference>
<dbReference type="InterPro" id="IPR015421">
    <property type="entry name" value="PyrdxlP-dep_Trfase_major"/>
</dbReference>
<dbReference type="GO" id="GO:0030170">
    <property type="term" value="F:pyridoxal phosphate binding"/>
    <property type="evidence" value="ECO:0007669"/>
    <property type="project" value="InterPro"/>
</dbReference>
<name>A0A6F8T7E8_9GAMM</name>
<dbReference type="GO" id="GO:0016740">
    <property type="term" value="F:transferase activity"/>
    <property type="evidence" value="ECO:0007669"/>
    <property type="project" value="UniProtKB-KW"/>
</dbReference>
<comment type="cofactor">
    <cofactor evidence="1">
        <name>pyridoxal 5'-phosphate</name>
        <dbReference type="ChEBI" id="CHEBI:597326"/>
    </cofactor>
</comment>
<dbReference type="InterPro" id="IPR015422">
    <property type="entry name" value="PyrdxlP-dep_Trfase_small"/>
</dbReference>
<dbReference type="RefSeq" id="WP_173237421.1">
    <property type="nucleotide sequence ID" value="NZ_AP022839.1"/>
</dbReference>
<evidence type="ECO:0000313" key="4">
    <source>
        <dbReference type="EMBL" id="BCA95952.1"/>
    </source>
</evidence>
<accession>A0A6F8T7E8</accession>
<evidence type="ECO:0000259" key="3">
    <source>
        <dbReference type="Pfam" id="PF00155"/>
    </source>
</evidence>
<evidence type="ECO:0000256" key="2">
    <source>
        <dbReference type="ARBA" id="ARBA00022679"/>
    </source>
</evidence>
<feature type="domain" description="Aminotransferase class I/classII large" evidence="3">
    <location>
        <begin position="49"/>
        <end position="399"/>
    </location>
</feature>
<evidence type="ECO:0000313" key="5">
    <source>
        <dbReference type="Proteomes" id="UP000502894"/>
    </source>
</evidence>
<dbReference type="KEGG" id="lant:TUM19329_23130"/>
<dbReference type="PANTHER" id="PTHR13693:SF3">
    <property type="entry name" value="LD36009P"/>
    <property type="match status" value="1"/>
</dbReference>
<proteinExistence type="predicted"/>
<gene>
    <name evidence="4" type="ORF">TUM19329_23130</name>
</gene>
<dbReference type="SUPFAM" id="SSF53383">
    <property type="entry name" value="PLP-dependent transferases"/>
    <property type="match status" value="1"/>
</dbReference>
<dbReference type="EMBL" id="AP022839">
    <property type="protein sequence ID" value="BCA95952.1"/>
    <property type="molecule type" value="Genomic_DNA"/>
</dbReference>
<dbReference type="Proteomes" id="UP000502894">
    <property type="component" value="Chromosome"/>
</dbReference>
<reference evidence="4" key="1">
    <citation type="journal article" date="2020" name="Microbiol. Resour. Announc.">
        <title>Complete Genome Sequence of Novel Psychrotolerant Legionella Strain TUM19329, Isolated from Antarctic Lake Sediment.</title>
        <authorList>
            <person name="Shimada S."/>
            <person name="Nakai R."/>
            <person name="Aoki K."/>
            <person name="Shimoeda N."/>
            <person name="Ohno G."/>
            <person name="Miyazaki Y."/>
            <person name="Kudoh S."/>
            <person name="Imura S."/>
            <person name="Watanabe K."/>
            <person name="Ishii Y."/>
            <person name="Tateda K."/>
        </authorList>
    </citation>
    <scope>NUCLEOTIDE SEQUENCE [LARGE SCALE GENOMIC DNA]</scope>
    <source>
        <strain evidence="4">TUM19329</strain>
    </source>
</reference>
<evidence type="ECO:0000256" key="1">
    <source>
        <dbReference type="ARBA" id="ARBA00001933"/>
    </source>
</evidence>
<dbReference type="PANTHER" id="PTHR13693">
    <property type="entry name" value="CLASS II AMINOTRANSFERASE/8-AMINO-7-OXONONANOATE SYNTHASE"/>
    <property type="match status" value="1"/>
</dbReference>
<dbReference type="AlphaFoldDB" id="A0A6F8T7E8"/>
<keyword evidence="2" id="KW-0808">Transferase</keyword>
<dbReference type="InterPro" id="IPR004839">
    <property type="entry name" value="Aminotransferase_I/II_large"/>
</dbReference>
<protein>
    <submittedName>
        <fullName evidence="4">8-amino-7-oxononanoate synthase</fullName>
    </submittedName>
</protein>
<dbReference type="Gene3D" id="3.90.1150.10">
    <property type="entry name" value="Aspartate Aminotransferase, domain 1"/>
    <property type="match status" value="1"/>
</dbReference>
<sequence length="410" mass="45005">MAFNKSDIFDKCYSDKGNFAAQSKEDENYLISPILHGPSGPHMQFQNKPMIVWTINDYLGLAQNTEIQEAGLNAVRDWSTTTPMGARLMSGNTVSHVDLENKLASFTQKDAAILFIAGYLGVLGTITGLVGKGDTIIIDQFSHACMIDAAFLAQSRTGVKIKPFKHNDMMDLERQLKLASKENQGGILIVTEGIFGMRGDLANLPDICTLKEKYNARLFLDDAHALGVIGNEGRGSGEYFNLQNEIDLYFGTFAKAFVSIGGFASGPREVISYLRLNSRPAIFSKAHPLVLIHAIDKATDLIIDGKEKRLKMWQIATVLQTGLKKLGFDLGQTQTQITPVYIRGGDIKLAIEILHILRDEYGIFVTAVSAPVVPLGTILFRLVPTAAHSLEDVEITLSAFQSVRNRLGLN</sequence>
<dbReference type="InterPro" id="IPR050087">
    <property type="entry name" value="AON_synthase_class-II"/>
</dbReference>
<dbReference type="Gene3D" id="3.40.640.10">
    <property type="entry name" value="Type I PLP-dependent aspartate aminotransferase-like (Major domain)"/>
    <property type="match status" value="1"/>
</dbReference>
<dbReference type="Pfam" id="PF00155">
    <property type="entry name" value="Aminotran_1_2"/>
    <property type="match status" value="1"/>
</dbReference>
<keyword evidence="5" id="KW-1185">Reference proteome</keyword>